<evidence type="ECO:0000313" key="1">
    <source>
        <dbReference type="EMBL" id="CAF5203810.1"/>
    </source>
</evidence>
<dbReference type="AlphaFoldDB" id="A0A8S3ISF9"/>
<accession>A0A8S3ISF9</accession>
<dbReference type="Gene3D" id="3.80.10.10">
    <property type="entry name" value="Ribonuclease Inhibitor"/>
    <property type="match status" value="1"/>
</dbReference>
<dbReference type="SUPFAM" id="SSF52047">
    <property type="entry name" value="RNI-like"/>
    <property type="match status" value="1"/>
</dbReference>
<dbReference type="EMBL" id="CAJOBI010334481">
    <property type="protein sequence ID" value="CAF5203810.1"/>
    <property type="molecule type" value="Genomic_DNA"/>
</dbReference>
<feature type="non-terminal residue" evidence="1">
    <location>
        <position position="136"/>
    </location>
</feature>
<name>A0A8S3ISF9_9BILA</name>
<gene>
    <name evidence="1" type="ORF">SMN809_LOCUS76289</name>
</gene>
<sequence>MLKKNKTLLEIDLMDTSAFEDEAFINDLLETLRNHKSIKHLNLHVRNIRPTDEKEICLMKSLRKEKFISRLCISSSIVSHEFTEALLHASKEYNALTHLAFYNCKMENDDQAALQALYDDGSLPQLAFYPEPRWDV</sequence>
<protein>
    <submittedName>
        <fullName evidence="1">Uncharacterized protein</fullName>
    </submittedName>
</protein>
<reference evidence="1" key="1">
    <citation type="submission" date="2021-02" db="EMBL/GenBank/DDBJ databases">
        <authorList>
            <person name="Nowell W R."/>
        </authorList>
    </citation>
    <scope>NUCLEOTIDE SEQUENCE</scope>
</reference>
<dbReference type="Proteomes" id="UP000676336">
    <property type="component" value="Unassembled WGS sequence"/>
</dbReference>
<comment type="caution">
    <text evidence="1">The sequence shown here is derived from an EMBL/GenBank/DDBJ whole genome shotgun (WGS) entry which is preliminary data.</text>
</comment>
<dbReference type="InterPro" id="IPR032675">
    <property type="entry name" value="LRR_dom_sf"/>
</dbReference>
<organism evidence="1 2">
    <name type="scientific">Rotaria magnacalcarata</name>
    <dbReference type="NCBI Taxonomy" id="392030"/>
    <lineage>
        <taxon>Eukaryota</taxon>
        <taxon>Metazoa</taxon>
        <taxon>Spiralia</taxon>
        <taxon>Gnathifera</taxon>
        <taxon>Rotifera</taxon>
        <taxon>Eurotatoria</taxon>
        <taxon>Bdelloidea</taxon>
        <taxon>Philodinida</taxon>
        <taxon>Philodinidae</taxon>
        <taxon>Rotaria</taxon>
    </lineage>
</organism>
<proteinExistence type="predicted"/>
<evidence type="ECO:0000313" key="2">
    <source>
        <dbReference type="Proteomes" id="UP000676336"/>
    </source>
</evidence>